<evidence type="ECO:0000256" key="2">
    <source>
        <dbReference type="ARBA" id="ARBA00022448"/>
    </source>
</evidence>
<gene>
    <name evidence="15" type="ORF">HCU74_13635</name>
</gene>
<dbReference type="InterPro" id="IPR000531">
    <property type="entry name" value="Beta-barrel_TonB"/>
</dbReference>
<reference evidence="15 16" key="1">
    <citation type="submission" date="2020-04" db="EMBL/GenBank/DDBJ databases">
        <authorList>
            <person name="Yoon J."/>
        </authorList>
    </citation>
    <scope>NUCLEOTIDE SEQUENCE [LARGE SCALE GENOMIC DNA]</scope>
    <source>
        <strain evidence="15 16">KMU-166</strain>
    </source>
</reference>
<sequence length="881" mass="95817">MSENSDVVLPAVQRVMYKRWPPRRRMSLGLGGGFCLLAMIAAEPAAAASAQIEEVLVTARKRSESMQTIPIAVTAISADDLRDRGIANTSELTKSVPSLEIRKGQANQIYIRGIGERTGFTRVDPTVGVYIDDLFLPRSDGQLLDTVDISSIQVLRGPQGTLFGKNTTGGAMVVSLLKPDDSDDAYIEVGVGNYSQRRLKAGANVPINDHFFSRVAINITKDDGYIENIGQGGAGSPSNDRQSLLVQTRWEPSAEFSLDTQGFLGKVRENISGINCTVPNKDALYYQGLWLAHPGDTDPSNPRAFQENCDANSRARLGDLKSNQGSNPRLGRDLDTLLLAATAEWQMSETLSVKAVIGLRGEKEGPIQASDPDGGPALWSSYINTDDSDRRSYSLEFQVNGSAMEERLRYTAGVFLMRETNTENFSVSNTFRGLDSPTLAEIAAGEEPSQPAPGGSIPLVGFIGAPLVSSDFELANTTGAMFAQASFDISDNIELTLGYRVTAETRRAELGTIEADMAAIGQRVTGSGLFTAPNNVGVFGPGAADFYAYLGPLRWLDDPVGLAASLFPDANGDALLDYPLDPASQRSEMREETFSQSTPMMSLSYSLPEAWLNSTVLGNAMLYATWSRGFKSGFFEPRGIDGLQRIEPEVVTNHEVGFKIDAFERSLRLNGAVYAMDFEQQQLIAVGADSGQNVVVVFGNAGQSEIHGGELELLWLPSIALQINASLSLNNYRYTEFNELDLMAAVLGRQETVDRTNETFPVSPDKSAALGLQYIWSGDYGLISARADLSYKSKVFYGFDPGSYAAFQRDPASAGQPAYQLLDGRVSWQHPEGDRTVSLWMKNVTDERYRIGVVAVADSSGVFNETWGEPRMLGIDFHQQF</sequence>
<evidence type="ECO:0000259" key="13">
    <source>
        <dbReference type="Pfam" id="PF00593"/>
    </source>
</evidence>
<evidence type="ECO:0000256" key="3">
    <source>
        <dbReference type="ARBA" id="ARBA00022452"/>
    </source>
</evidence>
<keyword evidence="7" id="KW-0406">Ion transport</keyword>
<keyword evidence="4" id="KW-0410">Iron transport</keyword>
<proteinExistence type="inferred from homology"/>
<dbReference type="Pfam" id="PF07715">
    <property type="entry name" value="Plug"/>
    <property type="match status" value="1"/>
</dbReference>
<evidence type="ECO:0000313" key="15">
    <source>
        <dbReference type="EMBL" id="NKI18452.1"/>
    </source>
</evidence>
<organism evidence="15 16">
    <name type="scientific">Spongiibacter thalassae</name>
    <dbReference type="NCBI Taxonomy" id="2721624"/>
    <lineage>
        <taxon>Bacteria</taxon>
        <taxon>Pseudomonadati</taxon>
        <taxon>Pseudomonadota</taxon>
        <taxon>Gammaproteobacteria</taxon>
        <taxon>Cellvibrionales</taxon>
        <taxon>Spongiibacteraceae</taxon>
        <taxon>Spongiibacter</taxon>
    </lineage>
</organism>
<keyword evidence="9 11" id="KW-0472">Membrane</keyword>
<dbReference type="Pfam" id="PF00593">
    <property type="entry name" value="TonB_dep_Rec_b-barrel"/>
    <property type="match status" value="1"/>
</dbReference>
<evidence type="ECO:0000256" key="5">
    <source>
        <dbReference type="ARBA" id="ARBA00022692"/>
    </source>
</evidence>
<keyword evidence="6" id="KW-0408">Iron</keyword>
<dbReference type="Proteomes" id="UP000765845">
    <property type="component" value="Unassembled WGS sequence"/>
</dbReference>
<evidence type="ECO:0000259" key="14">
    <source>
        <dbReference type="Pfam" id="PF07715"/>
    </source>
</evidence>
<keyword evidence="10 11" id="KW-0998">Cell outer membrane</keyword>
<protein>
    <submittedName>
        <fullName evidence="15">TonB-dependent receptor</fullName>
    </submittedName>
</protein>
<evidence type="ECO:0000256" key="11">
    <source>
        <dbReference type="PROSITE-ProRule" id="PRU01360"/>
    </source>
</evidence>
<keyword evidence="3 11" id="KW-1134">Transmembrane beta strand</keyword>
<dbReference type="InterPro" id="IPR039426">
    <property type="entry name" value="TonB-dep_rcpt-like"/>
</dbReference>
<comment type="similarity">
    <text evidence="11 12">Belongs to the TonB-dependent receptor family.</text>
</comment>
<comment type="subcellular location">
    <subcellularLocation>
        <location evidence="1 11">Cell outer membrane</location>
        <topology evidence="1 11">Multi-pass membrane protein</topology>
    </subcellularLocation>
</comment>
<dbReference type="EMBL" id="JAAWWK010000005">
    <property type="protein sequence ID" value="NKI18452.1"/>
    <property type="molecule type" value="Genomic_DNA"/>
</dbReference>
<dbReference type="PANTHER" id="PTHR32552">
    <property type="entry name" value="FERRICHROME IRON RECEPTOR-RELATED"/>
    <property type="match status" value="1"/>
</dbReference>
<evidence type="ECO:0000313" key="16">
    <source>
        <dbReference type="Proteomes" id="UP000765845"/>
    </source>
</evidence>
<dbReference type="Gene3D" id="2.40.170.20">
    <property type="entry name" value="TonB-dependent receptor, beta-barrel domain"/>
    <property type="match status" value="2"/>
</dbReference>
<evidence type="ECO:0000256" key="9">
    <source>
        <dbReference type="ARBA" id="ARBA00023136"/>
    </source>
</evidence>
<dbReference type="SUPFAM" id="SSF56935">
    <property type="entry name" value="Porins"/>
    <property type="match status" value="1"/>
</dbReference>
<evidence type="ECO:0000256" key="12">
    <source>
        <dbReference type="RuleBase" id="RU003357"/>
    </source>
</evidence>
<keyword evidence="16" id="KW-1185">Reference proteome</keyword>
<dbReference type="InterPro" id="IPR012910">
    <property type="entry name" value="Plug_dom"/>
</dbReference>
<keyword evidence="15" id="KW-0675">Receptor</keyword>
<evidence type="ECO:0000256" key="7">
    <source>
        <dbReference type="ARBA" id="ARBA00023065"/>
    </source>
</evidence>
<evidence type="ECO:0000256" key="6">
    <source>
        <dbReference type="ARBA" id="ARBA00023004"/>
    </source>
</evidence>
<dbReference type="PANTHER" id="PTHR32552:SF81">
    <property type="entry name" value="TONB-DEPENDENT OUTER MEMBRANE RECEPTOR"/>
    <property type="match status" value="1"/>
</dbReference>
<keyword evidence="5 11" id="KW-0812">Transmembrane</keyword>
<feature type="domain" description="TonB-dependent receptor-like beta-barrel" evidence="13">
    <location>
        <begin position="307"/>
        <end position="844"/>
    </location>
</feature>
<name>A0ABX1GGW0_9GAMM</name>
<evidence type="ECO:0000256" key="10">
    <source>
        <dbReference type="ARBA" id="ARBA00023237"/>
    </source>
</evidence>
<keyword evidence="8 12" id="KW-0798">TonB box</keyword>
<evidence type="ECO:0000256" key="1">
    <source>
        <dbReference type="ARBA" id="ARBA00004571"/>
    </source>
</evidence>
<dbReference type="RefSeq" id="WP_168450988.1">
    <property type="nucleotide sequence ID" value="NZ_JAAWWK010000005.1"/>
</dbReference>
<evidence type="ECO:0000256" key="4">
    <source>
        <dbReference type="ARBA" id="ARBA00022496"/>
    </source>
</evidence>
<evidence type="ECO:0000256" key="8">
    <source>
        <dbReference type="ARBA" id="ARBA00023077"/>
    </source>
</evidence>
<dbReference type="PROSITE" id="PS52016">
    <property type="entry name" value="TONB_DEPENDENT_REC_3"/>
    <property type="match status" value="1"/>
</dbReference>
<accession>A0ABX1GGW0</accession>
<comment type="caution">
    <text evidence="15">The sequence shown here is derived from an EMBL/GenBank/DDBJ whole genome shotgun (WGS) entry which is preliminary data.</text>
</comment>
<keyword evidence="2 11" id="KW-0813">Transport</keyword>
<feature type="domain" description="TonB-dependent receptor plug" evidence="14">
    <location>
        <begin position="67"/>
        <end position="171"/>
    </location>
</feature>
<dbReference type="InterPro" id="IPR036942">
    <property type="entry name" value="Beta-barrel_TonB_sf"/>
</dbReference>